<feature type="region of interest" description="Disordered" evidence="1">
    <location>
        <begin position="205"/>
        <end position="261"/>
    </location>
</feature>
<dbReference type="InterPro" id="IPR001012">
    <property type="entry name" value="UBX_dom"/>
</dbReference>
<dbReference type="GO" id="GO:0005634">
    <property type="term" value="C:nucleus"/>
    <property type="evidence" value="ECO:0007669"/>
    <property type="project" value="TreeGrafter"/>
</dbReference>
<dbReference type="InParanoid" id="A0A5C3PDN6"/>
<feature type="compositionally biased region" description="Low complexity" evidence="1">
    <location>
        <begin position="1"/>
        <end position="24"/>
    </location>
</feature>
<dbReference type="SUPFAM" id="SSF54236">
    <property type="entry name" value="Ubiquitin-like"/>
    <property type="match status" value="1"/>
</dbReference>
<protein>
    <recommendedName>
        <fullName evidence="2">UBX domain-containing protein</fullName>
    </recommendedName>
</protein>
<dbReference type="PANTHER" id="PTHR46467:SF1">
    <property type="entry name" value="TETHER CONTAINING UBX DOMAIN FOR GLUT4"/>
    <property type="match status" value="1"/>
</dbReference>
<dbReference type="InterPro" id="IPR029071">
    <property type="entry name" value="Ubiquitin-like_domsf"/>
</dbReference>
<evidence type="ECO:0000313" key="4">
    <source>
        <dbReference type="Proteomes" id="UP000308197"/>
    </source>
</evidence>
<proteinExistence type="predicted"/>
<dbReference type="PANTHER" id="PTHR46467">
    <property type="entry name" value="TETHER CONTAINING UBX DOMAIN FOR GLUT4"/>
    <property type="match status" value="1"/>
</dbReference>
<name>A0A5C3PDN6_9APHY</name>
<organism evidence="3 4">
    <name type="scientific">Polyporus arcularius HHB13444</name>
    <dbReference type="NCBI Taxonomy" id="1314778"/>
    <lineage>
        <taxon>Eukaryota</taxon>
        <taxon>Fungi</taxon>
        <taxon>Dikarya</taxon>
        <taxon>Basidiomycota</taxon>
        <taxon>Agaricomycotina</taxon>
        <taxon>Agaricomycetes</taxon>
        <taxon>Polyporales</taxon>
        <taxon>Polyporaceae</taxon>
        <taxon>Polyporus</taxon>
    </lineage>
</organism>
<evidence type="ECO:0000313" key="3">
    <source>
        <dbReference type="EMBL" id="TFK86708.1"/>
    </source>
</evidence>
<feature type="non-terminal residue" evidence="3">
    <location>
        <position position="1"/>
    </location>
</feature>
<dbReference type="SMART" id="SM00166">
    <property type="entry name" value="UBX"/>
    <property type="match status" value="1"/>
</dbReference>
<dbReference type="GO" id="GO:0006886">
    <property type="term" value="P:intracellular protein transport"/>
    <property type="evidence" value="ECO:0007669"/>
    <property type="project" value="TreeGrafter"/>
</dbReference>
<sequence>PSATSSSSAMSESTPSASASAEPAPSAPDKPAFRYFRPPSSAQQPRSDLPDNYFDPTAADVRAQQAMLTARRDALQNTPLRTAAMREADTKRRHARWPQTTIRIKFSDRSILEKTFPSTDKIRAVYAFVRSSLRDDVKPIKFVLYQSPPKREYKVSDPKVRDLSLTELDFSPAAQLMIRFEDDRFNHPDVPAPLDTPVLSAIEDFPIPPDFDKDPKEPKDDKADKDAPRGGKTLSGTLGGITGTSSSSSSPSGEGERKVPKWLKLGSASLLPLSTSHPRLTRLPEK</sequence>
<dbReference type="STRING" id="1314778.A0A5C3PDN6"/>
<dbReference type="GO" id="GO:0005737">
    <property type="term" value="C:cytoplasm"/>
    <property type="evidence" value="ECO:0007669"/>
    <property type="project" value="TreeGrafter"/>
</dbReference>
<dbReference type="Proteomes" id="UP000308197">
    <property type="component" value="Unassembled WGS sequence"/>
</dbReference>
<feature type="compositionally biased region" description="Low complexity" evidence="1">
    <location>
        <begin position="243"/>
        <end position="253"/>
    </location>
</feature>
<reference evidence="3 4" key="1">
    <citation type="journal article" date="2019" name="Nat. Ecol. Evol.">
        <title>Megaphylogeny resolves global patterns of mushroom evolution.</title>
        <authorList>
            <person name="Varga T."/>
            <person name="Krizsan K."/>
            <person name="Foldi C."/>
            <person name="Dima B."/>
            <person name="Sanchez-Garcia M."/>
            <person name="Sanchez-Ramirez S."/>
            <person name="Szollosi G.J."/>
            <person name="Szarkandi J.G."/>
            <person name="Papp V."/>
            <person name="Albert L."/>
            <person name="Andreopoulos W."/>
            <person name="Angelini C."/>
            <person name="Antonin V."/>
            <person name="Barry K.W."/>
            <person name="Bougher N.L."/>
            <person name="Buchanan P."/>
            <person name="Buyck B."/>
            <person name="Bense V."/>
            <person name="Catcheside P."/>
            <person name="Chovatia M."/>
            <person name="Cooper J."/>
            <person name="Damon W."/>
            <person name="Desjardin D."/>
            <person name="Finy P."/>
            <person name="Geml J."/>
            <person name="Haridas S."/>
            <person name="Hughes K."/>
            <person name="Justo A."/>
            <person name="Karasinski D."/>
            <person name="Kautmanova I."/>
            <person name="Kiss B."/>
            <person name="Kocsube S."/>
            <person name="Kotiranta H."/>
            <person name="LaButti K.M."/>
            <person name="Lechner B.E."/>
            <person name="Liimatainen K."/>
            <person name="Lipzen A."/>
            <person name="Lukacs Z."/>
            <person name="Mihaltcheva S."/>
            <person name="Morgado L.N."/>
            <person name="Niskanen T."/>
            <person name="Noordeloos M.E."/>
            <person name="Ohm R.A."/>
            <person name="Ortiz-Santana B."/>
            <person name="Ovrebo C."/>
            <person name="Racz N."/>
            <person name="Riley R."/>
            <person name="Savchenko A."/>
            <person name="Shiryaev A."/>
            <person name="Soop K."/>
            <person name="Spirin V."/>
            <person name="Szebenyi C."/>
            <person name="Tomsovsky M."/>
            <person name="Tulloss R.E."/>
            <person name="Uehling J."/>
            <person name="Grigoriev I.V."/>
            <person name="Vagvolgyi C."/>
            <person name="Papp T."/>
            <person name="Martin F.M."/>
            <person name="Miettinen O."/>
            <person name="Hibbett D.S."/>
            <person name="Nagy L.G."/>
        </authorList>
    </citation>
    <scope>NUCLEOTIDE SEQUENCE [LARGE SCALE GENOMIC DNA]</scope>
    <source>
        <strain evidence="3 4">HHB13444</strain>
    </source>
</reference>
<feature type="compositionally biased region" description="Basic and acidic residues" evidence="1">
    <location>
        <begin position="210"/>
        <end position="229"/>
    </location>
</feature>
<dbReference type="AlphaFoldDB" id="A0A5C3PDN6"/>
<dbReference type="GO" id="GO:0012506">
    <property type="term" value="C:vesicle membrane"/>
    <property type="evidence" value="ECO:0007669"/>
    <property type="project" value="TreeGrafter"/>
</dbReference>
<dbReference type="Gene3D" id="3.10.20.90">
    <property type="entry name" value="Phosphatidylinositol 3-kinase Catalytic Subunit, Chain A, domain 1"/>
    <property type="match status" value="1"/>
</dbReference>
<accession>A0A5C3PDN6</accession>
<feature type="domain" description="UBX" evidence="2">
    <location>
        <begin position="95"/>
        <end position="178"/>
    </location>
</feature>
<keyword evidence="4" id="KW-1185">Reference proteome</keyword>
<dbReference type="Pfam" id="PF00789">
    <property type="entry name" value="UBX"/>
    <property type="match status" value="1"/>
</dbReference>
<feature type="region of interest" description="Disordered" evidence="1">
    <location>
        <begin position="1"/>
        <end position="55"/>
    </location>
</feature>
<evidence type="ECO:0000259" key="2">
    <source>
        <dbReference type="PROSITE" id="PS50033"/>
    </source>
</evidence>
<evidence type="ECO:0000256" key="1">
    <source>
        <dbReference type="SAM" id="MobiDB-lite"/>
    </source>
</evidence>
<dbReference type="EMBL" id="ML211187">
    <property type="protein sequence ID" value="TFK86708.1"/>
    <property type="molecule type" value="Genomic_DNA"/>
</dbReference>
<gene>
    <name evidence="3" type="ORF">K466DRAFT_492300</name>
</gene>
<dbReference type="PROSITE" id="PS50033">
    <property type="entry name" value="UBX"/>
    <property type="match status" value="1"/>
</dbReference>